<evidence type="ECO:0000256" key="1">
    <source>
        <dbReference type="SAM" id="Phobius"/>
    </source>
</evidence>
<feature type="transmembrane region" description="Helical" evidence="1">
    <location>
        <begin position="671"/>
        <end position="695"/>
    </location>
</feature>
<protein>
    <recommendedName>
        <fullName evidence="6">Signal transduction histidine kinase internal region domain-containing protein</fullName>
    </recommendedName>
</protein>
<dbReference type="Pfam" id="PF06580">
    <property type="entry name" value="His_kinase"/>
    <property type="match status" value="1"/>
</dbReference>
<dbReference type="EMBL" id="SETE01000004">
    <property type="protein sequence ID" value="RYM33447.1"/>
    <property type="molecule type" value="Genomic_DNA"/>
</dbReference>
<dbReference type="PANTHER" id="PTHR34220:SF7">
    <property type="entry name" value="SENSOR HISTIDINE KINASE YPDA"/>
    <property type="match status" value="1"/>
</dbReference>
<dbReference type="Gene3D" id="2.60.40.10">
    <property type="entry name" value="Immunoglobulins"/>
    <property type="match status" value="1"/>
</dbReference>
<keyword evidence="1" id="KW-0812">Transmembrane</keyword>
<proteinExistence type="predicted"/>
<evidence type="ECO:0000313" key="5">
    <source>
        <dbReference type="Proteomes" id="UP000293952"/>
    </source>
</evidence>
<dbReference type="InterPro" id="IPR015943">
    <property type="entry name" value="WD40/YVTN_repeat-like_dom_sf"/>
</dbReference>
<dbReference type="RefSeq" id="WP_130093907.1">
    <property type="nucleotide sequence ID" value="NZ_SETE01000004.1"/>
</dbReference>
<dbReference type="SUPFAM" id="SSF63829">
    <property type="entry name" value="Calcium-dependent phosphotriesterase"/>
    <property type="match status" value="1"/>
</dbReference>
<dbReference type="Proteomes" id="UP000293952">
    <property type="component" value="Unassembled WGS sequence"/>
</dbReference>
<reference evidence="4 5" key="1">
    <citation type="submission" date="2019-02" db="EMBL/GenBank/DDBJ databases">
        <title>Genome sequence of the sea-ice species Brumimicrobium glaciale.</title>
        <authorList>
            <person name="Bowman J.P."/>
        </authorList>
    </citation>
    <scope>NUCLEOTIDE SEQUENCE [LARGE SCALE GENOMIC DNA]</scope>
    <source>
        <strain evidence="4 5">IC156</strain>
    </source>
</reference>
<dbReference type="AlphaFoldDB" id="A0A4Q4KL37"/>
<dbReference type="InterPro" id="IPR036890">
    <property type="entry name" value="HATPase_C_sf"/>
</dbReference>
<evidence type="ECO:0000313" key="4">
    <source>
        <dbReference type="EMBL" id="RYM33447.1"/>
    </source>
</evidence>
<keyword evidence="1" id="KW-0472">Membrane</keyword>
<comment type="caution">
    <text evidence="4">The sequence shown here is derived from an EMBL/GenBank/DDBJ whole genome shotgun (WGS) entry which is preliminary data.</text>
</comment>
<sequence>MLGAEELMGFDIYDLHQDSQLNYWITSDNGLYKFDGYEIKNIECEKMIDNSLFNLIEDKQGNIYCHNLNGQIFQVKNDTCKVYFTIPDSLIKNNISIKFDDQERLIIFSKKIYQLSNEKEILTLYDKELDHNHSAYKTLTDSLLFYNTLENEFIQISNGQLTTRSLEIDFKVIFPNFMEIENKLIGFNRNTLEIIKKLSDSSSIELPNMPSSRSDFRIYTDNKSIWVANLTGGAYFYKDTGHFTLPSNLVFEKNIISCFLSDHEGNSLLGTFGKGIIVVPNTGFQDIQFDFTNSEIVKVAKMKNESLFFGTQAGEIIKIDSLGKTIKIVEKSNKRIELLKSIPELNALFFNGKNDNLLSYSNNKNLASIPGSVKDVCYFENHKYLTVSNSYLYWLDSNNVKIKKSRSSNFRSYSIGYDSLSKSIYQGTAVGLRIFGLKNDRLFLLNGKDVLADDIKFSDGKIYVATKRHGLLLFENDSLIEIWSTSTGLMSNKIKLIKFYEDDIFLATDNGINRITKSGELVQSINYTNGLNAKNILDFELSRGMLWIVTNKGVQNILLSEIRNDVYTPFLELTSIKVNDKTIDTAKHNFNYENNKFVFEIASKTLKYRNDIHYEFQLVGVDEEWVTSTYENNVFEYKSLPPGAYTFKVRSVYDSNYSDVIAYDFKIQKPFWLKTSFFILAAIFFLLIVFIVLYFQIRKQKNKLLIENKFNKTQLTALKSQMNPHFIFNSLNSIQDLILQQDKENAYNYISKFALLVRKILNHSDREFIDFEEEVDVLSVYLSLEELRFKNDFSFQIKTNGIKDIEIPPMLIQPFVENALKHGLLHKKGAKILGIEFIFKNETLICKIEDNGIGRKKSNEIKQRQHKLHDSFSIKSINTRLEILKELYGKDVGVDFEDLTDGDLATGTIVILKIPFKRRF</sequence>
<gene>
    <name evidence="4" type="ORF">ERX46_10930</name>
</gene>
<name>A0A4Q4KL37_9FLAO</name>
<evidence type="ECO:0000259" key="2">
    <source>
        <dbReference type="Pfam" id="PF06580"/>
    </source>
</evidence>
<feature type="domain" description="Two component regulator three Y" evidence="3">
    <location>
        <begin position="610"/>
        <end position="667"/>
    </location>
</feature>
<keyword evidence="1" id="KW-1133">Transmembrane helix</keyword>
<keyword evidence="5" id="KW-1185">Reference proteome</keyword>
<dbReference type="Gene3D" id="2.130.10.10">
    <property type="entry name" value="YVTN repeat-like/Quinoprotein amine dehydrogenase"/>
    <property type="match status" value="2"/>
</dbReference>
<dbReference type="SUPFAM" id="SSF55874">
    <property type="entry name" value="ATPase domain of HSP90 chaperone/DNA topoisomerase II/histidine kinase"/>
    <property type="match status" value="1"/>
</dbReference>
<dbReference type="OrthoDB" id="9809670at2"/>
<dbReference type="InterPro" id="IPR010559">
    <property type="entry name" value="Sig_transdc_His_kin_internal"/>
</dbReference>
<dbReference type="GO" id="GO:0000155">
    <property type="term" value="F:phosphorelay sensor kinase activity"/>
    <property type="evidence" value="ECO:0007669"/>
    <property type="project" value="InterPro"/>
</dbReference>
<organism evidence="4 5">
    <name type="scientific">Brumimicrobium glaciale</name>
    <dbReference type="NCBI Taxonomy" id="200475"/>
    <lineage>
        <taxon>Bacteria</taxon>
        <taxon>Pseudomonadati</taxon>
        <taxon>Bacteroidota</taxon>
        <taxon>Flavobacteriia</taxon>
        <taxon>Flavobacteriales</taxon>
        <taxon>Crocinitomicaceae</taxon>
        <taxon>Brumimicrobium</taxon>
    </lineage>
</organism>
<dbReference type="InterPro" id="IPR050640">
    <property type="entry name" value="Bact_2-comp_sensor_kinase"/>
</dbReference>
<dbReference type="Gene3D" id="3.30.565.10">
    <property type="entry name" value="Histidine kinase-like ATPase, C-terminal domain"/>
    <property type="match status" value="1"/>
</dbReference>
<evidence type="ECO:0008006" key="6">
    <source>
        <dbReference type="Google" id="ProtNLM"/>
    </source>
</evidence>
<feature type="domain" description="Signal transduction histidine kinase internal region" evidence="2">
    <location>
        <begin position="714"/>
        <end position="792"/>
    </location>
</feature>
<dbReference type="Pfam" id="PF07495">
    <property type="entry name" value="Y_Y_Y"/>
    <property type="match status" value="1"/>
</dbReference>
<dbReference type="GO" id="GO:0016020">
    <property type="term" value="C:membrane"/>
    <property type="evidence" value="ECO:0007669"/>
    <property type="project" value="InterPro"/>
</dbReference>
<evidence type="ECO:0000259" key="3">
    <source>
        <dbReference type="Pfam" id="PF07495"/>
    </source>
</evidence>
<dbReference type="InterPro" id="IPR011123">
    <property type="entry name" value="Y_Y_Y"/>
</dbReference>
<dbReference type="InterPro" id="IPR013783">
    <property type="entry name" value="Ig-like_fold"/>
</dbReference>
<dbReference type="PANTHER" id="PTHR34220">
    <property type="entry name" value="SENSOR HISTIDINE KINASE YPDA"/>
    <property type="match status" value="1"/>
</dbReference>
<accession>A0A4Q4KL37</accession>